<reference evidence="1" key="1">
    <citation type="submission" date="2014-09" db="EMBL/GenBank/DDBJ databases">
        <authorList>
            <person name="Magalhaes I.L.F."/>
            <person name="Oliveira U."/>
            <person name="Santos F.R."/>
            <person name="Vidigal T.H.D.A."/>
            <person name="Brescovit A.D."/>
            <person name="Santos A.J."/>
        </authorList>
    </citation>
    <scope>NUCLEOTIDE SEQUENCE</scope>
    <source>
        <tissue evidence="1">Shoot tissue taken approximately 20 cm above the soil surface</tissue>
    </source>
</reference>
<dbReference type="EMBL" id="GBRH01270318">
    <property type="protein sequence ID" value="JAD27577.1"/>
    <property type="molecule type" value="Transcribed_RNA"/>
</dbReference>
<reference evidence="1" key="2">
    <citation type="journal article" date="2015" name="Data Brief">
        <title>Shoot transcriptome of the giant reed, Arundo donax.</title>
        <authorList>
            <person name="Barrero R.A."/>
            <person name="Guerrero F.D."/>
            <person name="Moolhuijzen P."/>
            <person name="Goolsby J.A."/>
            <person name="Tidwell J."/>
            <person name="Bellgard S.E."/>
            <person name="Bellgard M.I."/>
        </authorList>
    </citation>
    <scope>NUCLEOTIDE SEQUENCE</scope>
    <source>
        <tissue evidence="1">Shoot tissue taken approximately 20 cm above the soil surface</tissue>
    </source>
</reference>
<organism evidence="1">
    <name type="scientific">Arundo donax</name>
    <name type="common">Giant reed</name>
    <name type="synonym">Donax arundinaceus</name>
    <dbReference type="NCBI Taxonomy" id="35708"/>
    <lineage>
        <taxon>Eukaryota</taxon>
        <taxon>Viridiplantae</taxon>
        <taxon>Streptophyta</taxon>
        <taxon>Embryophyta</taxon>
        <taxon>Tracheophyta</taxon>
        <taxon>Spermatophyta</taxon>
        <taxon>Magnoliopsida</taxon>
        <taxon>Liliopsida</taxon>
        <taxon>Poales</taxon>
        <taxon>Poaceae</taxon>
        <taxon>PACMAD clade</taxon>
        <taxon>Arundinoideae</taxon>
        <taxon>Arundineae</taxon>
        <taxon>Arundo</taxon>
    </lineage>
</organism>
<sequence length="88" mass="9835">MMAKEKPIYRIYDRGLSVNLKAKRIPYHTSTPINTRVPQRTLFPSLSCCQTFLCQTERRNFESKVSLLLQSGVAAASATTDSPGLCAR</sequence>
<evidence type="ECO:0000313" key="1">
    <source>
        <dbReference type="EMBL" id="JAD27577.1"/>
    </source>
</evidence>
<proteinExistence type="predicted"/>
<dbReference type="AlphaFoldDB" id="A0A0A8YYA1"/>
<accession>A0A0A8YYA1</accession>
<name>A0A0A8YYA1_ARUDO</name>
<protein>
    <submittedName>
        <fullName evidence="1">Uncharacterized protein</fullName>
    </submittedName>
</protein>